<protein>
    <submittedName>
        <fullName evidence="5">Carbohydrate diacid regulator</fullName>
    </submittedName>
</protein>
<evidence type="ECO:0000313" key="6">
    <source>
        <dbReference type="Proteomes" id="UP000190042"/>
    </source>
</evidence>
<dbReference type="InterPro" id="IPR025736">
    <property type="entry name" value="PucR_C-HTH_dom"/>
</dbReference>
<comment type="similarity">
    <text evidence="1">Belongs to the CdaR family.</text>
</comment>
<feature type="domain" description="PucR C-terminal helix-turn-helix" evidence="3">
    <location>
        <begin position="304"/>
        <end position="360"/>
    </location>
</feature>
<proteinExistence type="inferred from homology"/>
<organism evidence="5 6">
    <name type="scientific">Sporosarcina newyorkensis</name>
    <dbReference type="NCBI Taxonomy" id="759851"/>
    <lineage>
        <taxon>Bacteria</taxon>
        <taxon>Bacillati</taxon>
        <taxon>Bacillota</taxon>
        <taxon>Bacilli</taxon>
        <taxon>Bacillales</taxon>
        <taxon>Caryophanaceae</taxon>
        <taxon>Sporosarcina</taxon>
    </lineage>
</organism>
<dbReference type="InterPro" id="IPR008599">
    <property type="entry name" value="Diacid_rec"/>
</dbReference>
<dbReference type="RefSeq" id="WP_078818691.1">
    <property type="nucleotide sequence ID" value="NZ_FUYJ01000010.1"/>
</dbReference>
<reference evidence="6" key="1">
    <citation type="submission" date="2017-02" db="EMBL/GenBank/DDBJ databases">
        <authorList>
            <person name="Varghese N."/>
            <person name="Submissions S."/>
        </authorList>
    </citation>
    <scope>NUCLEOTIDE SEQUENCE [LARGE SCALE GENOMIC DNA]</scope>
    <source>
        <strain evidence="6">DSM 23966</strain>
    </source>
</reference>
<dbReference type="PANTHER" id="PTHR33744:SF16">
    <property type="entry name" value="CARBOHYDRATE DIACID REGULATOR"/>
    <property type="match status" value="1"/>
</dbReference>
<evidence type="ECO:0000259" key="3">
    <source>
        <dbReference type="Pfam" id="PF13556"/>
    </source>
</evidence>
<evidence type="ECO:0000313" key="5">
    <source>
        <dbReference type="EMBL" id="SKB06162.1"/>
    </source>
</evidence>
<dbReference type="Pfam" id="PF13556">
    <property type="entry name" value="HTH_30"/>
    <property type="match status" value="1"/>
</dbReference>
<dbReference type="InterPro" id="IPR041522">
    <property type="entry name" value="CdaR_GGDEF"/>
</dbReference>
<dbReference type="InterPro" id="IPR051448">
    <property type="entry name" value="CdaR-like_regulators"/>
</dbReference>
<dbReference type="Gene3D" id="1.10.10.2840">
    <property type="entry name" value="PucR C-terminal helix-turn-helix domain"/>
    <property type="match status" value="1"/>
</dbReference>
<dbReference type="InterPro" id="IPR042070">
    <property type="entry name" value="PucR_C-HTH_sf"/>
</dbReference>
<dbReference type="PANTHER" id="PTHR33744">
    <property type="entry name" value="CARBOHYDRATE DIACID REGULATOR"/>
    <property type="match status" value="1"/>
</dbReference>
<feature type="domain" description="Putative sugar diacid recognition" evidence="2">
    <location>
        <begin position="6"/>
        <end position="136"/>
    </location>
</feature>
<gene>
    <name evidence="5" type="ORF">SAMN04244570_0116</name>
</gene>
<evidence type="ECO:0000259" key="2">
    <source>
        <dbReference type="Pfam" id="PF05651"/>
    </source>
</evidence>
<dbReference type="Pfam" id="PF05651">
    <property type="entry name" value="Diacid_rec"/>
    <property type="match status" value="1"/>
</dbReference>
<dbReference type="Proteomes" id="UP000190042">
    <property type="component" value="Unassembled WGS sequence"/>
</dbReference>
<sequence>MFQFDTLGQEMVKEFSNLIQQEVILTDRRGFIQASTDVTRLNQFHEGALLCIRQKEMLYMADEEVERLRGVRKGIVLPILIEGEPIAALGITGEPKMIRPQAQLILRVAELFIQDSLKRKQKDEKVRDMEFFVFDWLTGTRKDERFMERGTLLGIDVTLYRQVAVLEVVDLLEQFSVEEMETFASIQNIHDSMKMIRWAQNKILLLLPEMNQETLEHELKFLLLHMKRRKKIQVVAGIGAPTHYFDLAKSFAQAERAVNASKKSGEIVFEHELRLEIILQSIPEAVRADFLGRTVAPLIKEEELMNNLKIWFSENQSMQNTAQRLHIHKNTLSYRLQKIEQLTGLSVWSTHDVFLLYLALCLMEEQLSNNE</sequence>
<evidence type="ECO:0000259" key="4">
    <source>
        <dbReference type="Pfam" id="PF17853"/>
    </source>
</evidence>
<name>A0A1T4YWK7_9BACL</name>
<feature type="domain" description="CdaR GGDEF-like" evidence="4">
    <location>
        <begin position="139"/>
        <end position="259"/>
    </location>
</feature>
<evidence type="ECO:0000256" key="1">
    <source>
        <dbReference type="ARBA" id="ARBA00006754"/>
    </source>
</evidence>
<dbReference type="Pfam" id="PF17853">
    <property type="entry name" value="GGDEF_2"/>
    <property type="match status" value="1"/>
</dbReference>
<dbReference type="AlphaFoldDB" id="A0A1T4YWK7"/>
<dbReference type="EMBL" id="FUYJ01000010">
    <property type="protein sequence ID" value="SKB06162.1"/>
    <property type="molecule type" value="Genomic_DNA"/>
</dbReference>
<keyword evidence="6" id="KW-1185">Reference proteome</keyword>
<accession>A0A1T4YWK7</accession>